<dbReference type="AlphaFoldDB" id="A0A1H9VNX3"/>
<reference evidence="2" key="1">
    <citation type="submission" date="2016-10" db="EMBL/GenBank/DDBJ databases">
        <authorList>
            <person name="Varghese N."/>
            <person name="Submissions S."/>
        </authorList>
    </citation>
    <scope>NUCLEOTIDE SEQUENCE [LARGE SCALE GENOMIC DNA]</scope>
    <source>
        <strain evidence="2">DSM 20524</strain>
    </source>
</reference>
<name>A0A1H9VNX3_9CORY</name>
<sequence>MTTTLAAPRAGYIEFSETPITCVLTISGMPVHLRGRVEQLMADILPPAEVETTPGLDIWDVTWFTRWQRDTTTFGARGLRCREVLSAPAAAAEQFASEVQQLARTVGFHAVVDFQ</sequence>
<gene>
    <name evidence="1" type="ORF">SAMN05661109_02323</name>
</gene>
<evidence type="ECO:0000313" key="1">
    <source>
        <dbReference type="EMBL" id="SES23244.1"/>
    </source>
</evidence>
<dbReference type="EMBL" id="FOGQ01000013">
    <property type="protein sequence ID" value="SES23244.1"/>
    <property type="molecule type" value="Genomic_DNA"/>
</dbReference>
<protein>
    <submittedName>
        <fullName evidence="1">Uncharacterized protein</fullName>
    </submittedName>
</protein>
<organism evidence="1 2">
    <name type="scientific">Corynebacterium cystitidis DSM 20524</name>
    <dbReference type="NCBI Taxonomy" id="1121357"/>
    <lineage>
        <taxon>Bacteria</taxon>
        <taxon>Bacillati</taxon>
        <taxon>Actinomycetota</taxon>
        <taxon>Actinomycetes</taxon>
        <taxon>Mycobacteriales</taxon>
        <taxon>Corynebacteriaceae</taxon>
        <taxon>Corynebacterium</taxon>
    </lineage>
</organism>
<accession>A0A1H9VNX3</accession>
<dbReference type="Proteomes" id="UP000198929">
    <property type="component" value="Unassembled WGS sequence"/>
</dbReference>
<keyword evidence="2" id="KW-1185">Reference proteome</keyword>
<proteinExistence type="predicted"/>
<evidence type="ECO:0000313" key="2">
    <source>
        <dbReference type="Proteomes" id="UP000198929"/>
    </source>
</evidence>